<evidence type="ECO:0000313" key="3">
    <source>
        <dbReference type="Proteomes" id="UP001518990"/>
    </source>
</evidence>
<sequence length="77" mass="8202">MTDTPPNRLWPLALMGWLAAFPPLSRDASAATPGGAQPEAQLAGTSLSVSRDARFTGAPLSASERAALRRRRRREGS</sequence>
<accession>A0ABS3KHR9</accession>
<comment type="caution">
    <text evidence="2">The sequence shown here is derived from an EMBL/GenBank/DDBJ whole genome shotgun (WGS) entry which is preliminary data.</text>
</comment>
<feature type="compositionally biased region" description="Basic residues" evidence="1">
    <location>
        <begin position="68"/>
        <end position="77"/>
    </location>
</feature>
<dbReference type="EMBL" id="JACTNF010000037">
    <property type="protein sequence ID" value="MBO1077002.1"/>
    <property type="molecule type" value="Genomic_DNA"/>
</dbReference>
<feature type="region of interest" description="Disordered" evidence="1">
    <location>
        <begin position="25"/>
        <end position="77"/>
    </location>
</feature>
<evidence type="ECO:0000313" key="2">
    <source>
        <dbReference type="EMBL" id="MBO1077002.1"/>
    </source>
</evidence>
<protein>
    <submittedName>
        <fullName evidence="2">Uncharacterized protein</fullName>
    </submittedName>
</protein>
<evidence type="ECO:0000256" key="1">
    <source>
        <dbReference type="SAM" id="MobiDB-lite"/>
    </source>
</evidence>
<name>A0ABS3KHR9_9PROT</name>
<keyword evidence="3" id="KW-1185">Reference proteome</keyword>
<proteinExistence type="predicted"/>
<gene>
    <name evidence="2" type="ORF">IAI60_20550</name>
</gene>
<dbReference type="Proteomes" id="UP001518990">
    <property type="component" value="Unassembled WGS sequence"/>
</dbReference>
<dbReference type="RefSeq" id="WP_207450695.1">
    <property type="nucleotide sequence ID" value="NZ_CP061091.1"/>
</dbReference>
<reference evidence="2 3" key="1">
    <citation type="submission" date="2020-09" db="EMBL/GenBank/DDBJ databases">
        <title>Roseomonas.</title>
        <authorList>
            <person name="Zhu W."/>
        </authorList>
    </citation>
    <scope>NUCLEOTIDE SEQUENCE [LARGE SCALE GENOMIC DNA]</scope>
    <source>
        <strain evidence="2 3">1311</strain>
    </source>
</reference>
<organism evidence="2 3">
    <name type="scientific">Roseomonas marmotae</name>
    <dbReference type="NCBI Taxonomy" id="2768161"/>
    <lineage>
        <taxon>Bacteria</taxon>
        <taxon>Pseudomonadati</taxon>
        <taxon>Pseudomonadota</taxon>
        <taxon>Alphaproteobacteria</taxon>
        <taxon>Acetobacterales</taxon>
        <taxon>Roseomonadaceae</taxon>
        <taxon>Roseomonas</taxon>
    </lineage>
</organism>